<dbReference type="OrthoDB" id="3220614at2759"/>
<proteinExistence type="predicted"/>
<dbReference type="GeneID" id="64598777"/>
<protein>
    <submittedName>
        <fullName evidence="2">Uncharacterized protein</fullName>
    </submittedName>
</protein>
<feature type="region of interest" description="Disordered" evidence="1">
    <location>
        <begin position="71"/>
        <end position="98"/>
    </location>
</feature>
<reference evidence="2" key="1">
    <citation type="journal article" date="2020" name="New Phytol.">
        <title>Comparative genomics reveals dynamic genome evolution in host specialist ectomycorrhizal fungi.</title>
        <authorList>
            <person name="Lofgren L.A."/>
            <person name="Nguyen N.H."/>
            <person name="Vilgalys R."/>
            <person name="Ruytinx J."/>
            <person name="Liao H.L."/>
            <person name="Branco S."/>
            <person name="Kuo A."/>
            <person name="LaButti K."/>
            <person name="Lipzen A."/>
            <person name="Andreopoulos W."/>
            <person name="Pangilinan J."/>
            <person name="Riley R."/>
            <person name="Hundley H."/>
            <person name="Na H."/>
            <person name="Barry K."/>
            <person name="Grigoriev I.V."/>
            <person name="Stajich J.E."/>
            <person name="Kennedy P.G."/>
        </authorList>
    </citation>
    <scope>NUCLEOTIDE SEQUENCE</scope>
    <source>
        <strain evidence="2">S12</strain>
    </source>
</reference>
<dbReference type="Pfam" id="PF20414">
    <property type="entry name" value="DUF6698"/>
    <property type="match status" value="1"/>
</dbReference>
<organism evidence="2 3">
    <name type="scientific">Suillus plorans</name>
    <dbReference type="NCBI Taxonomy" id="116603"/>
    <lineage>
        <taxon>Eukaryota</taxon>
        <taxon>Fungi</taxon>
        <taxon>Dikarya</taxon>
        <taxon>Basidiomycota</taxon>
        <taxon>Agaricomycotina</taxon>
        <taxon>Agaricomycetes</taxon>
        <taxon>Agaricomycetidae</taxon>
        <taxon>Boletales</taxon>
        <taxon>Suillineae</taxon>
        <taxon>Suillaceae</taxon>
        <taxon>Suillus</taxon>
    </lineage>
</organism>
<sequence length="415" mass="45774">MKSLTELLFPVTRSFDSLRKEGHCGPLSPQPAPKPSITVASQPANLAFAWPPSVKQNPNLPTLPALMTTENASSIPSKRATPALQMGPRKKASTSDPLISHGRHFGRTVFALCNFPSLLTNGILRLEQMEDAPLEDFSTDERREHRVFEHLLDSYPGLLERLQNGSEEELIHVGELIGKGAAGARGDDTKTLKSAVLDWISPKGAAIQPPLHRNSKIDRGFNHELTGSLLCPAGLDWKDPETRESLRSGEMSVCGDQWPIFLYTNYTYDADDPWCGLLRNRLLVSAYKHVFTSPSSVDKEPKATRSGNARLHGMNAVTIASIAYIATQVRFALSSSSVFSRTDTSTDSETFYHSLLDLLEDPEESKEVDELLTWWNRQVFPTSSAAKRPISANSALAKIRLRRLAVKQAADLNSS</sequence>
<evidence type="ECO:0000313" key="2">
    <source>
        <dbReference type="EMBL" id="KAG1796343.1"/>
    </source>
</evidence>
<name>A0A9P7ATJ5_9AGAM</name>
<dbReference type="RefSeq" id="XP_041161859.1">
    <property type="nucleotide sequence ID" value="XM_041305013.1"/>
</dbReference>
<gene>
    <name evidence="2" type="ORF">HD556DRAFT_1431400</name>
</gene>
<dbReference type="InterPro" id="IPR046521">
    <property type="entry name" value="DUF6698"/>
</dbReference>
<evidence type="ECO:0000256" key="1">
    <source>
        <dbReference type="SAM" id="MobiDB-lite"/>
    </source>
</evidence>
<evidence type="ECO:0000313" key="3">
    <source>
        <dbReference type="Proteomes" id="UP000719766"/>
    </source>
</evidence>
<dbReference type="EMBL" id="JABBWE010000019">
    <property type="protein sequence ID" value="KAG1796343.1"/>
    <property type="molecule type" value="Genomic_DNA"/>
</dbReference>
<comment type="caution">
    <text evidence="2">The sequence shown here is derived from an EMBL/GenBank/DDBJ whole genome shotgun (WGS) entry which is preliminary data.</text>
</comment>
<dbReference type="Proteomes" id="UP000719766">
    <property type="component" value="Unassembled WGS sequence"/>
</dbReference>
<accession>A0A9P7ATJ5</accession>
<keyword evidence="3" id="KW-1185">Reference proteome</keyword>
<dbReference type="AlphaFoldDB" id="A0A9P7ATJ5"/>